<sequence length="111" mass="12703">MSKPAESRLKSKLALPLSLLILFLVLTGFSYAYSTVATGNIHRQKEYLVNSLEHYITDCYASKGYYPISLNYLKDNYNLTYNDQLFYIDYQVMGANIRPDVAVIELNDSDT</sequence>
<proteinExistence type="predicted"/>
<keyword evidence="2" id="KW-1185">Reference proteome</keyword>
<reference evidence="1 2" key="1">
    <citation type="submission" date="2010-08" db="EMBL/GenBank/DDBJ databases">
        <authorList>
            <consortium name="US DOE Joint Genome Institute (JGI-PGF)"/>
            <person name="Lucas S."/>
            <person name="Copeland A."/>
            <person name="Lapidus A."/>
            <person name="Cheng J.-F."/>
            <person name="Bruce D."/>
            <person name="Goodwin L."/>
            <person name="Pitluck S."/>
            <person name="Land M.L."/>
            <person name="Hauser L."/>
            <person name="Chang Y.-J."/>
            <person name="Anderson I.J."/>
            <person name="Johnson E."/>
            <person name="Mulhopadhyay B."/>
            <person name="Kyrpides N."/>
            <person name="Woyke T.J."/>
        </authorList>
    </citation>
    <scope>NUCLEOTIDE SEQUENCE [LARGE SCALE GENOMIC DNA]</scope>
    <source>
        <strain evidence="1 2">6</strain>
    </source>
</reference>
<evidence type="ECO:0000313" key="1">
    <source>
        <dbReference type="EMBL" id="EIM57363.1"/>
    </source>
</evidence>
<accession>I5AU90</accession>
<dbReference type="Proteomes" id="UP000005753">
    <property type="component" value="Chromosome"/>
</dbReference>
<name>I5AU90_EUBC6</name>
<dbReference type="OrthoDB" id="9815367at2"/>
<dbReference type="STRING" id="633697.EubceDRAFT1_1574"/>
<dbReference type="eggNOG" id="ENOG5032ZA3">
    <property type="taxonomic scope" value="Bacteria"/>
</dbReference>
<dbReference type="HOGENOM" id="CLU_167393_0_0_9"/>
<reference evidence="1 2" key="2">
    <citation type="submission" date="2012-02" db="EMBL/GenBank/DDBJ databases">
        <title>Improved High-Quality Draft sequence of Eubacterium cellulosolvens 6.</title>
        <authorList>
            <consortium name="US DOE Joint Genome Institute"/>
            <person name="Lucas S."/>
            <person name="Han J."/>
            <person name="Lapidus A."/>
            <person name="Cheng J.-F."/>
            <person name="Goodwin L."/>
            <person name="Pitluck S."/>
            <person name="Peters L."/>
            <person name="Mikhailova N."/>
            <person name="Gu W."/>
            <person name="Detter J.C."/>
            <person name="Han C."/>
            <person name="Tapia R."/>
            <person name="Land M."/>
            <person name="Hauser L."/>
            <person name="Kyrpides N."/>
            <person name="Ivanova N."/>
            <person name="Pagani I."/>
            <person name="Johnson E."/>
            <person name="Mukhopadhyay B."/>
            <person name="Anderson I."/>
            <person name="Woyke T."/>
        </authorList>
    </citation>
    <scope>NUCLEOTIDE SEQUENCE [LARGE SCALE GENOMIC DNA]</scope>
    <source>
        <strain evidence="1 2">6</strain>
    </source>
</reference>
<gene>
    <name evidence="1" type="ORF">EubceDRAFT1_1574</name>
</gene>
<evidence type="ECO:0000313" key="2">
    <source>
        <dbReference type="Proteomes" id="UP000005753"/>
    </source>
</evidence>
<dbReference type="AlphaFoldDB" id="I5AU90"/>
<protein>
    <submittedName>
        <fullName evidence="1">Uncharacterized protein</fullName>
    </submittedName>
</protein>
<organism evidence="1 2">
    <name type="scientific">Eubacterium cellulosolvens (strain ATCC 43171 / JCM 9499 / 6)</name>
    <name type="common">Cillobacterium cellulosolvens</name>
    <dbReference type="NCBI Taxonomy" id="633697"/>
    <lineage>
        <taxon>Bacteria</taxon>
        <taxon>Bacillati</taxon>
        <taxon>Bacillota</taxon>
        <taxon>Clostridia</taxon>
        <taxon>Eubacteriales</taxon>
        <taxon>Eubacteriaceae</taxon>
        <taxon>Eubacterium</taxon>
    </lineage>
</organism>
<dbReference type="EMBL" id="CM001487">
    <property type="protein sequence ID" value="EIM57363.1"/>
    <property type="molecule type" value="Genomic_DNA"/>
</dbReference>